<dbReference type="SUPFAM" id="SSF53474">
    <property type="entry name" value="alpha/beta-Hydrolases"/>
    <property type="match status" value="1"/>
</dbReference>
<accession>A0A844Z6G0</accession>
<evidence type="ECO:0000256" key="1">
    <source>
        <dbReference type="SAM" id="MobiDB-lite"/>
    </source>
</evidence>
<keyword evidence="4" id="KW-1185">Reference proteome</keyword>
<dbReference type="EMBL" id="WTYZ01000001">
    <property type="protein sequence ID" value="MXO83094.1"/>
    <property type="molecule type" value="Genomic_DNA"/>
</dbReference>
<comment type="caution">
    <text evidence="3">The sequence shown here is derived from an EMBL/GenBank/DDBJ whole genome shotgun (WGS) entry which is preliminary data.</text>
</comment>
<dbReference type="PRINTS" id="PR00412">
    <property type="entry name" value="EPOXHYDRLASE"/>
</dbReference>
<dbReference type="PRINTS" id="PR00111">
    <property type="entry name" value="ABHYDROLASE"/>
</dbReference>
<keyword evidence="3" id="KW-0378">Hydrolase</keyword>
<feature type="region of interest" description="Disordered" evidence="1">
    <location>
        <begin position="163"/>
        <end position="183"/>
    </location>
</feature>
<dbReference type="Proteomes" id="UP000460290">
    <property type="component" value="Unassembled WGS sequence"/>
</dbReference>
<name>A0A844Z6G0_9SPHN</name>
<protein>
    <submittedName>
        <fullName evidence="3">Alpha/beta fold hydrolase</fullName>
    </submittedName>
</protein>
<feature type="domain" description="AB hydrolase-1" evidence="2">
    <location>
        <begin position="63"/>
        <end position="306"/>
    </location>
</feature>
<dbReference type="AlphaFoldDB" id="A0A844Z6G0"/>
<dbReference type="GO" id="GO:0016787">
    <property type="term" value="F:hydrolase activity"/>
    <property type="evidence" value="ECO:0007669"/>
    <property type="project" value="UniProtKB-KW"/>
</dbReference>
<dbReference type="Gene3D" id="3.40.50.1820">
    <property type="entry name" value="alpha/beta hydrolase"/>
    <property type="match status" value="1"/>
</dbReference>
<dbReference type="PANTHER" id="PTHR43798">
    <property type="entry name" value="MONOACYLGLYCEROL LIPASE"/>
    <property type="match status" value="1"/>
</dbReference>
<reference evidence="3 4" key="1">
    <citation type="submission" date="2019-12" db="EMBL/GenBank/DDBJ databases">
        <title>Genomic-based taxomic classification of the family Erythrobacteraceae.</title>
        <authorList>
            <person name="Xu L."/>
        </authorList>
    </citation>
    <scope>NUCLEOTIDE SEQUENCE [LARGE SCALE GENOMIC DNA]</scope>
    <source>
        <strain evidence="3 4">KCTC 42006</strain>
    </source>
</reference>
<proteinExistence type="predicted"/>
<sequence length="329" mass="36395">MKWLLRIIGVVVALLVIAFLFLRTPDTDPAEMRAKYGGEPSQFVELDSGLVVHLRDEGPRDAPAIVLLHGSNADLLTWNPWVERLSDTYRIIRFDQPGHGLTGATPDEDYTIQTYVDTIDRVAGKLKLTRFTLGGNSMGGGHTLAYALQHPERLEAMILVDAGGPPRQKNDEDGTKGSGGNIGFTIAQTPGVRELMKHVTPRSMVEQSLRQSVTNQDIVTDEAVDRYWEMLRYPGNRAATIFRFSQTRVPFTEEQMASLDIPSLIIWGEEDAIIPLSAGEWLNTHLPNSELLVLPNIGHLPMEEAPNETAATVRSFMANLPETIETGAE</sequence>
<dbReference type="InterPro" id="IPR029058">
    <property type="entry name" value="AB_hydrolase_fold"/>
</dbReference>
<dbReference type="Pfam" id="PF00561">
    <property type="entry name" value="Abhydrolase_1"/>
    <property type="match status" value="1"/>
</dbReference>
<dbReference type="PANTHER" id="PTHR43798:SF33">
    <property type="entry name" value="HYDROLASE, PUTATIVE (AFU_ORTHOLOGUE AFUA_2G14860)-RELATED"/>
    <property type="match status" value="1"/>
</dbReference>
<dbReference type="GO" id="GO:0016020">
    <property type="term" value="C:membrane"/>
    <property type="evidence" value="ECO:0007669"/>
    <property type="project" value="TreeGrafter"/>
</dbReference>
<evidence type="ECO:0000313" key="4">
    <source>
        <dbReference type="Proteomes" id="UP000460290"/>
    </source>
</evidence>
<dbReference type="OrthoDB" id="8680283at2"/>
<dbReference type="InterPro" id="IPR000639">
    <property type="entry name" value="Epox_hydrolase-like"/>
</dbReference>
<gene>
    <name evidence="3" type="ORF">GRI35_06905</name>
</gene>
<dbReference type="InterPro" id="IPR000073">
    <property type="entry name" value="AB_hydrolase_1"/>
</dbReference>
<evidence type="ECO:0000259" key="2">
    <source>
        <dbReference type="Pfam" id="PF00561"/>
    </source>
</evidence>
<organism evidence="3 4">
    <name type="scientific">Pontixanthobacter aestiaquae</name>
    <dbReference type="NCBI Taxonomy" id="1509367"/>
    <lineage>
        <taxon>Bacteria</taxon>
        <taxon>Pseudomonadati</taxon>
        <taxon>Pseudomonadota</taxon>
        <taxon>Alphaproteobacteria</taxon>
        <taxon>Sphingomonadales</taxon>
        <taxon>Erythrobacteraceae</taxon>
        <taxon>Pontixanthobacter</taxon>
    </lineage>
</organism>
<dbReference type="InterPro" id="IPR050266">
    <property type="entry name" value="AB_hydrolase_sf"/>
</dbReference>
<dbReference type="RefSeq" id="WP_160613478.1">
    <property type="nucleotide sequence ID" value="NZ_JAUFQM010000001.1"/>
</dbReference>
<evidence type="ECO:0000313" key="3">
    <source>
        <dbReference type="EMBL" id="MXO83094.1"/>
    </source>
</evidence>